<dbReference type="AlphaFoldDB" id="A0A1G6HRY7"/>
<name>A0A1G6HRY7_9BACI</name>
<dbReference type="GO" id="GO:0003677">
    <property type="term" value="F:DNA binding"/>
    <property type="evidence" value="ECO:0007669"/>
    <property type="project" value="UniProtKB-KW"/>
</dbReference>
<dbReference type="EMBL" id="FMYM01000004">
    <property type="protein sequence ID" value="SDB97067.1"/>
    <property type="molecule type" value="Genomic_DNA"/>
</dbReference>
<dbReference type="InterPro" id="IPR028259">
    <property type="entry name" value="AP2-like_int_N"/>
</dbReference>
<proteinExistence type="predicted"/>
<protein>
    <submittedName>
        <fullName evidence="2">AP2-like DNA-binding integrase domain-containing protein</fullName>
    </submittedName>
</protein>
<dbReference type="Pfam" id="PF14657">
    <property type="entry name" value="Arm-DNA-bind_4"/>
    <property type="match status" value="1"/>
</dbReference>
<feature type="domain" description="AP2-like integrase N-terminal" evidence="1">
    <location>
        <begin position="12"/>
        <end position="49"/>
    </location>
</feature>
<evidence type="ECO:0000313" key="2">
    <source>
        <dbReference type="EMBL" id="SDB97067.1"/>
    </source>
</evidence>
<evidence type="ECO:0000313" key="3">
    <source>
        <dbReference type="Proteomes" id="UP000242662"/>
    </source>
</evidence>
<accession>A0A1G6HRY7</accession>
<dbReference type="RefSeq" id="WP_090775273.1">
    <property type="nucleotide sequence ID" value="NZ_FMYM01000004.1"/>
</dbReference>
<gene>
    <name evidence="2" type="ORF">SAMN05421737_104153</name>
</gene>
<sequence>MASFRMLKHGNWQYRISHTVNGQRREKSKSGFKCKPDAARAAYEKEKELGIN</sequence>
<dbReference type="Proteomes" id="UP000242662">
    <property type="component" value="Unassembled WGS sequence"/>
</dbReference>
<organism evidence="2 3">
    <name type="scientific">Shouchella lonarensis</name>
    <dbReference type="NCBI Taxonomy" id="1464122"/>
    <lineage>
        <taxon>Bacteria</taxon>
        <taxon>Bacillati</taxon>
        <taxon>Bacillota</taxon>
        <taxon>Bacilli</taxon>
        <taxon>Bacillales</taxon>
        <taxon>Bacillaceae</taxon>
        <taxon>Shouchella</taxon>
    </lineage>
</organism>
<evidence type="ECO:0000259" key="1">
    <source>
        <dbReference type="Pfam" id="PF14657"/>
    </source>
</evidence>
<keyword evidence="3" id="KW-1185">Reference proteome</keyword>
<dbReference type="STRING" id="1464122.SAMN05421737_104153"/>
<keyword evidence="2" id="KW-0238">DNA-binding</keyword>
<reference evidence="3" key="1">
    <citation type="submission" date="2016-09" db="EMBL/GenBank/DDBJ databases">
        <authorList>
            <person name="Varghese N."/>
            <person name="Submissions S."/>
        </authorList>
    </citation>
    <scope>NUCLEOTIDE SEQUENCE [LARGE SCALE GENOMIC DNA]</scope>
    <source>
        <strain evidence="3">25nlg</strain>
    </source>
</reference>